<gene>
    <name evidence="2" type="ORF">PHACADRAFT_252794</name>
</gene>
<dbReference type="AlphaFoldDB" id="K5WH77"/>
<dbReference type="GeneID" id="18915586"/>
<feature type="region of interest" description="Disordered" evidence="1">
    <location>
        <begin position="1"/>
        <end position="74"/>
    </location>
</feature>
<dbReference type="HOGENOM" id="CLU_2688605_0_0_1"/>
<evidence type="ECO:0000313" key="3">
    <source>
        <dbReference type="Proteomes" id="UP000008370"/>
    </source>
</evidence>
<reference evidence="2 3" key="1">
    <citation type="journal article" date="2012" name="BMC Genomics">
        <title>Comparative genomics of the white-rot fungi, Phanerochaete carnosa and P. chrysosporium, to elucidate the genetic basis of the distinct wood types they colonize.</title>
        <authorList>
            <person name="Suzuki H."/>
            <person name="MacDonald J."/>
            <person name="Syed K."/>
            <person name="Salamov A."/>
            <person name="Hori C."/>
            <person name="Aerts A."/>
            <person name="Henrissat B."/>
            <person name="Wiebenga A."/>
            <person name="vanKuyk P.A."/>
            <person name="Barry K."/>
            <person name="Lindquist E."/>
            <person name="LaButti K."/>
            <person name="Lapidus A."/>
            <person name="Lucas S."/>
            <person name="Coutinho P."/>
            <person name="Gong Y."/>
            <person name="Samejima M."/>
            <person name="Mahadevan R."/>
            <person name="Abou-Zaid M."/>
            <person name="de Vries R.P."/>
            <person name="Igarashi K."/>
            <person name="Yadav J.S."/>
            <person name="Grigoriev I.V."/>
            <person name="Master E.R."/>
        </authorList>
    </citation>
    <scope>NUCLEOTIDE SEQUENCE [LARGE SCALE GENOMIC DNA]</scope>
    <source>
        <strain evidence="2 3">HHB-10118-sp</strain>
    </source>
</reference>
<sequence length="74" mass="8333">MSAGCSIVPHQNNICQRPRTRRKGMSAYQSGYTAVHQQRSMTSHDRPQDDAGNADRRTQTTMADQDQANKILRS</sequence>
<organism evidence="2 3">
    <name type="scientific">Phanerochaete carnosa (strain HHB-10118-sp)</name>
    <name type="common">White-rot fungus</name>
    <name type="synonym">Peniophora carnosa</name>
    <dbReference type="NCBI Taxonomy" id="650164"/>
    <lineage>
        <taxon>Eukaryota</taxon>
        <taxon>Fungi</taxon>
        <taxon>Dikarya</taxon>
        <taxon>Basidiomycota</taxon>
        <taxon>Agaricomycotina</taxon>
        <taxon>Agaricomycetes</taxon>
        <taxon>Polyporales</taxon>
        <taxon>Phanerochaetaceae</taxon>
        <taxon>Phanerochaete</taxon>
    </lineage>
</organism>
<keyword evidence="3" id="KW-1185">Reference proteome</keyword>
<evidence type="ECO:0000256" key="1">
    <source>
        <dbReference type="SAM" id="MobiDB-lite"/>
    </source>
</evidence>
<evidence type="ECO:0000313" key="2">
    <source>
        <dbReference type="EMBL" id="EKM58459.1"/>
    </source>
</evidence>
<dbReference type="InParanoid" id="K5WH77"/>
<feature type="compositionally biased region" description="Basic and acidic residues" evidence="1">
    <location>
        <begin position="42"/>
        <end position="58"/>
    </location>
</feature>
<feature type="compositionally biased region" description="Polar residues" evidence="1">
    <location>
        <begin position="27"/>
        <end position="41"/>
    </location>
</feature>
<name>K5WH77_PHACS</name>
<dbReference type="Proteomes" id="UP000008370">
    <property type="component" value="Unassembled WGS sequence"/>
</dbReference>
<protein>
    <submittedName>
        <fullName evidence="2">Uncharacterized protein</fullName>
    </submittedName>
</protein>
<dbReference type="EMBL" id="JH930470">
    <property type="protein sequence ID" value="EKM58459.1"/>
    <property type="molecule type" value="Genomic_DNA"/>
</dbReference>
<feature type="compositionally biased region" description="Polar residues" evidence="1">
    <location>
        <begin position="59"/>
        <end position="68"/>
    </location>
</feature>
<accession>K5WH77</accession>
<dbReference type="RefSeq" id="XP_007393771.1">
    <property type="nucleotide sequence ID" value="XM_007393709.1"/>
</dbReference>
<proteinExistence type="predicted"/>
<dbReference type="KEGG" id="pco:PHACADRAFT_252794"/>